<proteinExistence type="predicted"/>
<evidence type="ECO:0000313" key="1">
    <source>
        <dbReference type="EMBL" id="MPN01245.1"/>
    </source>
</evidence>
<dbReference type="EMBL" id="VSSQ01047263">
    <property type="protein sequence ID" value="MPN01245.1"/>
    <property type="molecule type" value="Genomic_DNA"/>
</dbReference>
<gene>
    <name evidence="1" type="ORF">SDC9_148451</name>
</gene>
<name>A0A645EGV4_9ZZZZ</name>
<protein>
    <submittedName>
        <fullName evidence="1">Uncharacterized protein</fullName>
    </submittedName>
</protein>
<reference evidence="1" key="1">
    <citation type="submission" date="2019-08" db="EMBL/GenBank/DDBJ databases">
        <authorList>
            <person name="Kucharzyk K."/>
            <person name="Murdoch R.W."/>
            <person name="Higgins S."/>
            <person name="Loffler F."/>
        </authorList>
    </citation>
    <scope>NUCLEOTIDE SEQUENCE</scope>
</reference>
<dbReference type="AlphaFoldDB" id="A0A645EGV4"/>
<sequence>MSLRNQVIYRLKCRVFLFKKDGAFAGQADIAVNDNQRHRDRIRQREDRFFAHVTGVENDGVALPIGQHLHRFLFALRRIVTIGHNQLLAVRFSLPRGLL</sequence>
<comment type="caution">
    <text evidence="1">The sequence shown here is derived from an EMBL/GenBank/DDBJ whole genome shotgun (WGS) entry which is preliminary data.</text>
</comment>
<accession>A0A645EGV4</accession>
<organism evidence="1">
    <name type="scientific">bioreactor metagenome</name>
    <dbReference type="NCBI Taxonomy" id="1076179"/>
    <lineage>
        <taxon>unclassified sequences</taxon>
        <taxon>metagenomes</taxon>
        <taxon>ecological metagenomes</taxon>
    </lineage>
</organism>